<organism evidence="1 2">
    <name type="scientific">Prunus dulcis</name>
    <name type="common">Almond</name>
    <name type="synonym">Amygdalus dulcis</name>
    <dbReference type="NCBI Taxonomy" id="3755"/>
    <lineage>
        <taxon>Eukaryota</taxon>
        <taxon>Viridiplantae</taxon>
        <taxon>Streptophyta</taxon>
        <taxon>Embryophyta</taxon>
        <taxon>Tracheophyta</taxon>
        <taxon>Spermatophyta</taxon>
        <taxon>Magnoliopsida</taxon>
        <taxon>eudicotyledons</taxon>
        <taxon>Gunneridae</taxon>
        <taxon>Pentapetalae</taxon>
        <taxon>rosids</taxon>
        <taxon>fabids</taxon>
        <taxon>Rosales</taxon>
        <taxon>Rosaceae</taxon>
        <taxon>Amygdaloideae</taxon>
        <taxon>Amygdaleae</taxon>
        <taxon>Prunus</taxon>
    </lineage>
</organism>
<sequence length="100" mass="10955">MEEQAECLGEVFEVVSMLGGFDQHIIHVDFHGSADLRLENLIHKPLVGCSNILQPKRYDHVAVGPSLEDERGLCLVIIVYHNLIIAGVGIHEAEQLVAGS</sequence>
<dbReference type="AlphaFoldDB" id="A0AAD4W1E9"/>
<proteinExistence type="predicted"/>
<accession>A0AAD4W1E9</accession>
<name>A0AAD4W1E9_PRUDU</name>
<dbReference type="Proteomes" id="UP001054821">
    <property type="component" value="Chromosome 4"/>
</dbReference>
<reference evidence="1 2" key="1">
    <citation type="journal article" date="2022" name="G3 (Bethesda)">
        <title>Whole-genome sequence and methylome profiling of the almond [Prunus dulcis (Mill.) D.A. Webb] cultivar 'Nonpareil'.</title>
        <authorList>
            <person name="D'Amico-Willman K.M."/>
            <person name="Ouma W.Z."/>
            <person name="Meulia T."/>
            <person name="Sideli G.M."/>
            <person name="Gradziel T.M."/>
            <person name="Fresnedo-Ramirez J."/>
        </authorList>
    </citation>
    <scope>NUCLEOTIDE SEQUENCE [LARGE SCALE GENOMIC DNA]</scope>
    <source>
        <strain evidence="1">Clone GOH B32 T37-40</strain>
    </source>
</reference>
<keyword evidence="2" id="KW-1185">Reference proteome</keyword>
<protein>
    <submittedName>
        <fullName evidence="1">Uncharacterized protein</fullName>
    </submittedName>
</protein>
<evidence type="ECO:0000313" key="1">
    <source>
        <dbReference type="EMBL" id="KAI5335189.1"/>
    </source>
</evidence>
<comment type="caution">
    <text evidence="1">The sequence shown here is derived from an EMBL/GenBank/DDBJ whole genome shotgun (WGS) entry which is preliminary data.</text>
</comment>
<gene>
    <name evidence="1" type="ORF">L3X38_025322</name>
</gene>
<evidence type="ECO:0000313" key="2">
    <source>
        <dbReference type="Proteomes" id="UP001054821"/>
    </source>
</evidence>
<dbReference type="EMBL" id="JAJFAZ020000004">
    <property type="protein sequence ID" value="KAI5335189.1"/>
    <property type="molecule type" value="Genomic_DNA"/>
</dbReference>